<dbReference type="SUPFAM" id="SSF81321">
    <property type="entry name" value="Family A G protein-coupled receptor-like"/>
    <property type="match status" value="1"/>
</dbReference>
<feature type="transmembrane region" description="Helical" evidence="5">
    <location>
        <begin position="58"/>
        <end position="80"/>
    </location>
</feature>
<keyword evidence="3 5" id="KW-1133">Transmembrane helix</keyword>
<reference evidence="6" key="1">
    <citation type="submission" date="2018-11" db="EMBL/GenBank/DDBJ databases">
        <authorList>
            <person name="Alioto T."/>
            <person name="Alioto T."/>
        </authorList>
    </citation>
    <scope>NUCLEOTIDE SEQUENCE</scope>
</reference>
<gene>
    <name evidence="6" type="ORF">MGAL_10B016042</name>
</gene>
<protein>
    <recommendedName>
        <fullName evidence="8">G-protein coupled receptors family 1 profile domain-containing protein</fullName>
    </recommendedName>
</protein>
<evidence type="ECO:0000313" key="6">
    <source>
        <dbReference type="EMBL" id="VDI55868.1"/>
    </source>
</evidence>
<dbReference type="PRINTS" id="PR00237">
    <property type="entry name" value="GPCRRHODOPSN"/>
</dbReference>
<feature type="transmembrane region" description="Helical" evidence="5">
    <location>
        <begin position="25"/>
        <end position="46"/>
    </location>
</feature>
<sequence>MPSQMQNSSVEDVLQQYTQNVTVNVVLLSLYLVTGVLGNTIVLLVYKLKMKVISEERYFIPALALSDLVSSTVCSLYGILWKATWDPPTPCMFYIVLSRPCKITEPVNVFSDSANVLDRLRESFGPIP</sequence>
<keyword evidence="7" id="KW-1185">Reference proteome</keyword>
<proteinExistence type="predicted"/>
<keyword evidence="2 5" id="KW-0812">Transmembrane</keyword>
<name>A0A8B6FYD3_MYTGA</name>
<comment type="subcellular location">
    <subcellularLocation>
        <location evidence="1">Membrane</location>
    </subcellularLocation>
</comment>
<organism evidence="6 7">
    <name type="scientific">Mytilus galloprovincialis</name>
    <name type="common">Mediterranean mussel</name>
    <dbReference type="NCBI Taxonomy" id="29158"/>
    <lineage>
        <taxon>Eukaryota</taxon>
        <taxon>Metazoa</taxon>
        <taxon>Spiralia</taxon>
        <taxon>Lophotrochozoa</taxon>
        <taxon>Mollusca</taxon>
        <taxon>Bivalvia</taxon>
        <taxon>Autobranchia</taxon>
        <taxon>Pteriomorphia</taxon>
        <taxon>Mytilida</taxon>
        <taxon>Mytiloidea</taxon>
        <taxon>Mytilidae</taxon>
        <taxon>Mytilinae</taxon>
        <taxon>Mytilus</taxon>
    </lineage>
</organism>
<evidence type="ECO:0008006" key="8">
    <source>
        <dbReference type="Google" id="ProtNLM"/>
    </source>
</evidence>
<dbReference type="InterPro" id="IPR000276">
    <property type="entry name" value="GPCR_Rhodpsn"/>
</dbReference>
<dbReference type="Proteomes" id="UP000596742">
    <property type="component" value="Unassembled WGS sequence"/>
</dbReference>
<comment type="caution">
    <text evidence="6">The sequence shown here is derived from an EMBL/GenBank/DDBJ whole genome shotgun (WGS) entry which is preliminary data.</text>
</comment>
<evidence type="ECO:0000256" key="5">
    <source>
        <dbReference type="SAM" id="Phobius"/>
    </source>
</evidence>
<evidence type="ECO:0000256" key="1">
    <source>
        <dbReference type="ARBA" id="ARBA00004370"/>
    </source>
</evidence>
<evidence type="ECO:0000256" key="4">
    <source>
        <dbReference type="ARBA" id="ARBA00023136"/>
    </source>
</evidence>
<evidence type="ECO:0000256" key="3">
    <source>
        <dbReference type="ARBA" id="ARBA00022989"/>
    </source>
</evidence>
<dbReference type="GO" id="GO:0016020">
    <property type="term" value="C:membrane"/>
    <property type="evidence" value="ECO:0007669"/>
    <property type="project" value="UniProtKB-SubCell"/>
</dbReference>
<dbReference type="GO" id="GO:0004930">
    <property type="term" value="F:G protein-coupled receptor activity"/>
    <property type="evidence" value="ECO:0007669"/>
    <property type="project" value="InterPro"/>
</dbReference>
<evidence type="ECO:0000256" key="2">
    <source>
        <dbReference type="ARBA" id="ARBA00022692"/>
    </source>
</evidence>
<keyword evidence="4 5" id="KW-0472">Membrane</keyword>
<dbReference type="AlphaFoldDB" id="A0A8B6FYD3"/>
<dbReference type="Gene3D" id="1.20.1070.10">
    <property type="entry name" value="Rhodopsin 7-helix transmembrane proteins"/>
    <property type="match status" value="1"/>
</dbReference>
<dbReference type="EMBL" id="UYJE01007548">
    <property type="protein sequence ID" value="VDI55868.1"/>
    <property type="molecule type" value="Genomic_DNA"/>
</dbReference>
<accession>A0A8B6FYD3</accession>
<evidence type="ECO:0000313" key="7">
    <source>
        <dbReference type="Proteomes" id="UP000596742"/>
    </source>
</evidence>